<protein>
    <recommendedName>
        <fullName evidence="2">TolC family protein</fullName>
    </recommendedName>
</protein>
<dbReference type="GO" id="GO:0015562">
    <property type="term" value="F:efflux transmembrane transporter activity"/>
    <property type="evidence" value="ECO:0007669"/>
    <property type="project" value="InterPro"/>
</dbReference>
<dbReference type="EMBL" id="LAZR01015862">
    <property type="protein sequence ID" value="KKM07028.1"/>
    <property type="molecule type" value="Genomic_DNA"/>
</dbReference>
<dbReference type="SUPFAM" id="SSF56954">
    <property type="entry name" value="Outer membrane efflux proteins (OEP)"/>
    <property type="match status" value="1"/>
</dbReference>
<evidence type="ECO:0000313" key="1">
    <source>
        <dbReference type="EMBL" id="KKM07028.1"/>
    </source>
</evidence>
<sequence>MKIRKGTLSVLVILTATLLISCGYAKSATESDFPPELPGKDPLQKMIELVVEANPVLQTQRNFIKEIGEVPGPAKGLDIDLGFNIGADYTSDDEGEGSIAPIGKIELTIPLYSSAKKRKIALDNLTLREKLTKAWQDYYNFKNSLISGLLERVDEIIILENELEGQEKLLSLLQYNLEALRKQVEAGVTMPSSLWNMSERLITSEINIANLLGNLNTLKRETAVNLAGDRWQELLKMLDEI</sequence>
<evidence type="ECO:0008006" key="2">
    <source>
        <dbReference type="Google" id="ProtNLM"/>
    </source>
</evidence>
<gene>
    <name evidence="1" type="ORF">LCGC14_1738060</name>
</gene>
<dbReference type="Gene3D" id="1.20.1600.10">
    <property type="entry name" value="Outer membrane efflux proteins (OEP)"/>
    <property type="match status" value="1"/>
</dbReference>
<proteinExistence type="predicted"/>
<organism evidence="1">
    <name type="scientific">marine sediment metagenome</name>
    <dbReference type="NCBI Taxonomy" id="412755"/>
    <lineage>
        <taxon>unclassified sequences</taxon>
        <taxon>metagenomes</taxon>
        <taxon>ecological metagenomes</taxon>
    </lineage>
</organism>
<name>A0A0F9K770_9ZZZZ</name>
<dbReference type="PROSITE" id="PS51257">
    <property type="entry name" value="PROKAR_LIPOPROTEIN"/>
    <property type="match status" value="1"/>
</dbReference>
<reference evidence="1" key="1">
    <citation type="journal article" date="2015" name="Nature">
        <title>Complex archaea that bridge the gap between prokaryotes and eukaryotes.</title>
        <authorList>
            <person name="Spang A."/>
            <person name="Saw J.H."/>
            <person name="Jorgensen S.L."/>
            <person name="Zaremba-Niedzwiedzka K."/>
            <person name="Martijn J."/>
            <person name="Lind A.E."/>
            <person name="van Eijk R."/>
            <person name="Schleper C."/>
            <person name="Guy L."/>
            <person name="Ettema T.J."/>
        </authorList>
    </citation>
    <scope>NUCLEOTIDE SEQUENCE</scope>
</reference>
<comment type="caution">
    <text evidence="1">The sequence shown here is derived from an EMBL/GenBank/DDBJ whole genome shotgun (WGS) entry which is preliminary data.</text>
</comment>
<dbReference type="AlphaFoldDB" id="A0A0F9K770"/>
<accession>A0A0F9K770</accession>